<sequence>MSSAMTAALRLQTVNMGRMQTIRRCMTSGACAFPARNNTITKSSSFIPATNTNWIRAQHTAAVNVNTMRPQTESSTTATMTSSSTQKSNESFSTTAKTEQMEIDHFRSIPWVAKHLSQPHLIISQADSRRPKPGHGDTLLSHTLNSQDAISAYITIIQQPQPQSGERLVTEMLSFLTLGSQLNGWPGVCHGGIVMMILDDAQGQLFTQNKKQKLMKDVPLMTAYLNQTFLKPVRTPCTIMVRAKITKVEGRKHWIQAVMLSEEGEELARCESMFVMLKSNL</sequence>
<evidence type="ECO:0000259" key="2">
    <source>
        <dbReference type="Pfam" id="PF03061"/>
    </source>
</evidence>
<feature type="region of interest" description="Disordered" evidence="1">
    <location>
        <begin position="69"/>
        <end position="93"/>
    </location>
</feature>
<dbReference type="Gene3D" id="3.10.129.10">
    <property type="entry name" value="Hotdog Thioesterase"/>
    <property type="match status" value="1"/>
</dbReference>
<evidence type="ECO:0000313" key="4">
    <source>
        <dbReference type="Proteomes" id="UP001278500"/>
    </source>
</evidence>
<comment type="caution">
    <text evidence="3">The sequence shown here is derived from an EMBL/GenBank/DDBJ whole genome shotgun (WGS) entry which is preliminary data.</text>
</comment>
<dbReference type="RefSeq" id="XP_062685330.1">
    <property type="nucleotide sequence ID" value="XM_062826484.1"/>
</dbReference>
<dbReference type="EMBL" id="JAUEPP010000002">
    <property type="protein sequence ID" value="KAK3352035.1"/>
    <property type="molecule type" value="Genomic_DNA"/>
</dbReference>
<organism evidence="3 4">
    <name type="scientific">Neurospora tetraspora</name>
    <dbReference type="NCBI Taxonomy" id="94610"/>
    <lineage>
        <taxon>Eukaryota</taxon>
        <taxon>Fungi</taxon>
        <taxon>Dikarya</taxon>
        <taxon>Ascomycota</taxon>
        <taxon>Pezizomycotina</taxon>
        <taxon>Sordariomycetes</taxon>
        <taxon>Sordariomycetidae</taxon>
        <taxon>Sordariales</taxon>
        <taxon>Sordariaceae</taxon>
        <taxon>Neurospora</taxon>
    </lineage>
</organism>
<evidence type="ECO:0000313" key="3">
    <source>
        <dbReference type="EMBL" id="KAK3352035.1"/>
    </source>
</evidence>
<reference evidence="3" key="1">
    <citation type="journal article" date="2023" name="Mol. Phylogenet. Evol.">
        <title>Genome-scale phylogeny and comparative genomics of the fungal order Sordariales.</title>
        <authorList>
            <person name="Hensen N."/>
            <person name="Bonometti L."/>
            <person name="Westerberg I."/>
            <person name="Brannstrom I.O."/>
            <person name="Guillou S."/>
            <person name="Cros-Aarteil S."/>
            <person name="Calhoun S."/>
            <person name="Haridas S."/>
            <person name="Kuo A."/>
            <person name="Mondo S."/>
            <person name="Pangilinan J."/>
            <person name="Riley R."/>
            <person name="LaButti K."/>
            <person name="Andreopoulos B."/>
            <person name="Lipzen A."/>
            <person name="Chen C."/>
            <person name="Yan M."/>
            <person name="Daum C."/>
            <person name="Ng V."/>
            <person name="Clum A."/>
            <person name="Steindorff A."/>
            <person name="Ohm R.A."/>
            <person name="Martin F."/>
            <person name="Silar P."/>
            <person name="Natvig D.O."/>
            <person name="Lalanne C."/>
            <person name="Gautier V."/>
            <person name="Ament-Velasquez S.L."/>
            <person name="Kruys A."/>
            <person name="Hutchinson M.I."/>
            <person name="Powell A.J."/>
            <person name="Barry K."/>
            <person name="Miller A.N."/>
            <person name="Grigoriev I.V."/>
            <person name="Debuchy R."/>
            <person name="Gladieux P."/>
            <person name="Hiltunen Thoren M."/>
            <person name="Johannesson H."/>
        </authorList>
    </citation>
    <scope>NUCLEOTIDE SEQUENCE</scope>
    <source>
        <strain evidence="3">CBS 560.94</strain>
    </source>
</reference>
<feature type="compositionally biased region" description="Low complexity" evidence="1">
    <location>
        <begin position="72"/>
        <end position="88"/>
    </location>
</feature>
<dbReference type="AlphaFoldDB" id="A0AAE0JM13"/>
<evidence type="ECO:0000256" key="1">
    <source>
        <dbReference type="SAM" id="MobiDB-lite"/>
    </source>
</evidence>
<dbReference type="SUPFAM" id="SSF54637">
    <property type="entry name" value="Thioesterase/thiol ester dehydrase-isomerase"/>
    <property type="match status" value="1"/>
</dbReference>
<name>A0AAE0JM13_9PEZI</name>
<feature type="domain" description="Thioesterase" evidence="2">
    <location>
        <begin position="187"/>
        <end position="267"/>
    </location>
</feature>
<keyword evidence="4" id="KW-1185">Reference proteome</keyword>
<proteinExistence type="predicted"/>
<dbReference type="PANTHER" id="PTHR47260">
    <property type="entry name" value="UPF0644 PROTEIN PB2B4.06"/>
    <property type="match status" value="1"/>
</dbReference>
<dbReference type="PANTHER" id="PTHR47260:SF6">
    <property type="entry name" value="THIOESTERASE DOMAIN-CONTAINING PROTEIN"/>
    <property type="match status" value="1"/>
</dbReference>
<dbReference type="Pfam" id="PF03061">
    <property type="entry name" value="4HBT"/>
    <property type="match status" value="1"/>
</dbReference>
<gene>
    <name evidence="3" type="ORF">B0H65DRAFT_459802</name>
</gene>
<dbReference type="InterPro" id="IPR052061">
    <property type="entry name" value="PTE-AB_protein"/>
</dbReference>
<reference evidence="3" key="2">
    <citation type="submission" date="2023-06" db="EMBL/GenBank/DDBJ databases">
        <authorList>
            <consortium name="Lawrence Berkeley National Laboratory"/>
            <person name="Haridas S."/>
            <person name="Hensen N."/>
            <person name="Bonometti L."/>
            <person name="Westerberg I."/>
            <person name="Brannstrom I.O."/>
            <person name="Guillou S."/>
            <person name="Cros-Aarteil S."/>
            <person name="Calhoun S."/>
            <person name="Kuo A."/>
            <person name="Mondo S."/>
            <person name="Pangilinan J."/>
            <person name="Riley R."/>
            <person name="Labutti K."/>
            <person name="Andreopoulos B."/>
            <person name="Lipzen A."/>
            <person name="Chen C."/>
            <person name="Yanf M."/>
            <person name="Daum C."/>
            <person name="Ng V."/>
            <person name="Clum A."/>
            <person name="Steindorff A."/>
            <person name="Ohm R."/>
            <person name="Martin F."/>
            <person name="Silar P."/>
            <person name="Natvig D."/>
            <person name="Lalanne C."/>
            <person name="Gautier V."/>
            <person name="Ament-Velasquez S.L."/>
            <person name="Kruys A."/>
            <person name="Hutchinson M.I."/>
            <person name="Powell A.J."/>
            <person name="Barry K."/>
            <person name="Miller A.N."/>
            <person name="Grigoriev I.V."/>
            <person name="Debuchy R."/>
            <person name="Gladieux P."/>
            <person name="Thoren M.H."/>
            <person name="Johannesson H."/>
        </authorList>
    </citation>
    <scope>NUCLEOTIDE SEQUENCE</scope>
    <source>
        <strain evidence="3">CBS 560.94</strain>
    </source>
</reference>
<dbReference type="InterPro" id="IPR006683">
    <property type="entry name" value="Thioestr_dom"/>
</dbReference>
<dbReference type="GeneID" id="87863638"/>
<accession>A0AAE0JM13</accession>
<protein>
    <submittedName>
        <fullName evidence="3">HotDog domain-containing protein</fullName>
    </submittedName>
</protein>
<dbReference type="Proteomes" id="UP001278500">
    <property type="component" value="Unassembled WGS sequence"/>
</dbReference>
<dbReference type="InterPro" id="IPR029069">
    <property type="entry name" value="HotDog_dom_sf"/>
</dbReference>
<dbReference type="CDD" id="cd03443">
    <property type="entry name" value="PaaI_thioesterase"/>
    <property type="match status" value="1"/>
</dbReference>